<dbReference type="AlphaFoldDB" id="A0A0P0P3Z9"/>
<organism evidence="1 2">
    <name type="scientific">Caulobacter henricii</name>
    <dbReference type="NCBI Taxonomy" id="69395"/>
    <lineage>
        <taxon>Bacteria</taxon>
        <taxon>Pseudomonadati</taxon>
        <taxon>Pseudomonadota</taxon>
        <taxon>Alphaproteobacteria</taxon>
        <taxon>Caulobacterales</taxon>
        <taxon>Caulobacteraceae</taxon>
        <taxon>Caulobacter</taxon>
    </lineage>
</organism>
<evidence type="ECO:0000313" key="2">
    <source>
        <dbReference type="Proteomes" id="UP000056905"/>
    </source>
</evidence>
<dbReference type="KEGG" id="chq:AQ619_02250"/>
<evidence type="ECO:0000313" key="1">
    <source>
        <dbReference type="EMBL" id="ALL15166.1"/>
    </source>
</evidence>
<keyword evidence="2" id="KW-1185">Reference proteome</keyword>
<sequence>MAGDDQAVATAAHRLDARAAAQAETAPAVPTPPVRALTTEEQIAAFLTPSPARADRDGQEAFADSADGSVRRIHGSVGVSVGTGGYRSAYVAAQIPIGETSTLGLAYSQTDYGKTAVFYPYDDRGYGLGGYDQGGWNGRHVGLGQPGYWGRGGQNQSLAVSLAVGGDRQRPPEGCAPAFRTGDQFVEPLWATRMRGQASPCSGEAAP</sequence>
<dbReference type="STRING" id="69395.AQ619_02250"/>
<dbReference type="EMBL" id="CP013002">
    <property type="protein sequence ID" value="ALL15166.1"/>
    <property type="molecule type" value="Genomic_DNA"/>
</dbReference>
<name>A0A0P0P3Z9_9CAUL</name>
<reference evidence="1 2" key="1">
    <citation type="submission" date="2015-10" db="EMBL/GenBank/DDBJ databases">
        <title>Conservation of the essential genome among Caulobacter and Brevundimonas species.</title>
        <authorList>
            <person name="Scott D."/>
            <person name="Ely B."/>
        </authorList>
    </citation>
    <scope>NUCLEOTIDE SEQUENCE [LARGE SCALE GENOMIC DNA]</scope>
    <source>
        <strain evidence="1 2">CB4</strain>
    </source>
</reference>
<protein>
    <submittedName>
        <fullName evidence="1">Uncharacterized protein</fullName>
    </submittedName>
</protein>
<proteinExistence type="predicted"/>
<gene>
    <name evidence="1" type="ORF">AQ619_02250</name>
</gene>
<accession>A0A0P0P3Z9</accession>
<dbReference type="Proteomes" id="UP000056905">
    <property type="component" value="Chromosome"/>
</dbReference>